<sequence length="117" mass="13388">MFLVSNFIFLKRCVMGFRGSLSSHTVSDEYAPSRATANMSQTNSFNLLIISSSSYVFTDKDDEKSRELQEMLLHLKSRKGDEDVAFEIGKKMVVVAFLQKVHKSFDLKVMHEFVEVL</sequence>
<protein>
    <submittedName>
        <fullName evidence="1">Uncharacterized protein</fullName>
    </submittedName>
</protein>
<evidence type="ECO:0000313" key="2">
    <source>
        <dbReference type="Proteomes" id="UP001157006"/>
    </source>
</evidence>
<dbReference type="EMBL" id="OX451741">
    <property type="protein sequence ID" value="CAI8617619.1"/>
    <property type="molecule type" value="Genomic_DNA"/>
</dbReference>
<name>A0AAV1B8B2_VICFA</name>
<keyword evidence="2" id="KW-1185">Reference proteome</keyword>
<evidence type="ECO:0000313" key="1">
    <source>
        <dbReference type="EMBL" id="CAI8617619.1"/>
    </source>
</evidence>
<dbReference type="AlphaFoldDB" id="A0AAV1B8B2"/>
<gene>
    <name evidence="1" type="ORF">VFH_VI085200</name>
</gene>
<reference evidence="1 2" key="1">
    <citation type="submission" date="2023-01" db="EMBL/GenBank/DDBJ databases">
        <authorList>
            <person name="Kreplak J."/>
        </authorList>
    </citation>
    <scope>NUCLEOTIDE SEQUENCE [LARGE SCALE GENOMIC DNA]</scope>
</reference>
<dbReference type="Proteomes" id="UP001157006">
    <property type="component" value="Chromosome 6"/>
</dbReference>
<organism evidence="1 2">
    <name type="scientific">Vicia faba</name>
    <name type="common">Broad bean</name>
    <name type="synonym">Faba vulgaris</name>
    <dbReference type="NCBI Taxonomy" id="3906"/>
    <lineage>
        <taxon>Eukaryota</taxon>
        <taxon>Viridiplantae</taxon>
        <taxon>Streptophyta</taxon>
        <taxon>Embryophyta</taxon>
        <taxon>Tracheophyta</taxon>
        <taxon>Spermatophyta</taxon>
        <taxon>Magnoliopsida</taxon>
        <taxon>eudicotyledons</taxon>
        <taxon>Gunneridae</taxon>
        <taxon>Pentapetalae</taxon>
        <taxon>rosids</taxon>
        <taxon>fabids</taxon>
        <taxon>Fabales</taxon>
        <taxon>Fabaceae</taxon>
        <taxon>Papilionoideae</taxon>
        <taxon>50 kb inversion clade</taxon>
        <taxon>NPAAA clade</taxon>
        <taxon>Hologalegina</taxon>
        <taxon>IRL clade</taxon>
        <taxon>Fabeae</taxon>
        <taxon>Vicia</taxon>
    </lineage>
</organism>
<proteinExistence type="predicted"/>
<accession>A0AAV1B8B2</accession>